<dbReference type="EMBL" id="AVPK01000013">
    <property type="protein sequence ID" value="KGN36264.1"/>
    <property type="molecule type" value="Genomic_DNA"/>
</dbReference>
<evidence type="ECO:0000313" key="3">
    <source>
        <dbReference type="EMBL" id="KGN36264.1"/>
    </source>
</evidence>
<dbReference type="AlphaFoldDB" id="A0A0A0JHN5"/>
<dbReference type="STRING" id="1385521.N803_05230"/>
<dbReference type="Proteomes" id="UP000030011">
    <property type="component" value="Unassembled WGS sequence"/>
</dbReference>
<name>A0A0A0JHN5_9MICO</name>
<feature type="domain" description="Transcription factor zinc-finger" evidence="2">
    <location>
        <begin position="24"/>
        <end position="63"/>
    </location>
</feature>
<evidence type="ECO:0000259" key="2">
    <source>
        <dbReference type="Pfam" id="PF13453"/>
    </source>
</evidence>
<proteinExistence type="predicted"/>
<reference evidence="3 4" key="1">
    <citation type="submission" date="2013-08" db="EMBL/GenBank/DDBJ databases">
        <title>The genome sequence of Knoellia subterranea.</title>
        <authorList>
            <person name="Zhu W."/>
            <person name="Wang G."/>
        </authorList>
    </citation>
    <scope>NUCLEOTIDE SEQUENCE [LARGE SCALE GENOMIC DNA]</scope>
    <source>
        <strain evidence="3 4">KCTC 19937</strain>
    </source>
</reference>
<keyword evidence="4" id="KW-1185">Reference proteome</keyword>
<feature type="region of interest" description="Disordered" evidence="1">
    <location>
        <begin position="69"/>
        <end position="135"/>
    </location>
</feature>
<comment type="caution">
    <text evidence="3">The sequence shown here is derived from an EMBL/GenBank/DDBJ whole genome shotgun (WGS) entry which is preliminary data.</text>
</comment>
<organism evidence="3 4">
    <name type="scientific">Knoellia subterranea KCTC 19937</name>
    <dbReference type="NCBI Taxonomy" id="1385521"/>
    <lineage>
        <taxon>Bacteria</taxon>
        <taxon>Bacillati</taxon>
        <taxon>Actinomycetota</taxon>
        <taxon>Actinomycetes</taxon>
        <taxon>Micrococcales</taxon>
        <taxon>Intrasporangiaceae</taxon>
        <taxon>Knoellia</taxon>
    </lineage>
</organism>
<sequence>MKLAPVGGDDRAGPDVGRVMSTLTCPKCGSEMRNYERNQVHVDQCTGCGGLFLDRGELEALVNAETAWYQPPAQGQQGQQSQPQQQAPPAAAPQQPAYRQGQYEQPYGQPAAQGYGQAPRYSSSPGKYGYGQPGYRRKKSFLSELFD</sequence>
<feature type="compositionally biased region" description="Low complexity" evidence="1">
    <location>
        <begin position="69"/>
        <end position="103"/>
    </location>
</feature>
<dbReference type="InterPro" id="IPR027392">
    <property type="entry name" value="TF_Znf"/>
</dbReference>
<evidence type="ECO:0000256" key="1">
    <source>
        <dbReference type="SAM" id="MobiDB-lite"/>
    </source>
</evidence>
<evidence type="ECO:0000313" key="4">
    <source>
        <dbReference type="Proteomes" id="UP000030011"/>
    </source>
</evidence>
<protein>
    <submittedName>
        <fullName evidence="3">Transcriptional regulator</fullName>
    </submittedName>
</protein>
<accession>A0A0A0JHN5</accession>
<dbReference type="eggNOG" id="COG3809">
    <property type="taxonomic scope" value="Bacteria"/>
</dbReference>
<dbReference type="Pfam" id="PF13453">
    <property type="entry name" value="Zn_ribbon_TFIIB"/>
    <property type="match status" value="1"/>
</dbReference>
<gene>
    <name evidence="3" type="ORF">N803_05230</name>
</gene>